<dbReference type="Proteomes" id="UP000324897">
    <property type="component" value="Chromosome 4"/>
</dbReference>
<evidence type="ECO:0000313" key="2">
    <source>
        <dbReference type="Proteomes" id="UP000324897"/>
    </source>
</evidence>
<proteinExistence type="predicted"/>
<dbReference type="Gramene" id="TVU37825">
    <property type="protein sequence ID" value="TVU37825"/>
    <property type="gene ID" value="EJB05_11165"/>
</dbReference>
<evidence type="ECO:0000313" key="1">
    <source>
        <dbReference type="EMBL" id="TVU37825.1"/>
    </source>
</evidence>
<comment type="caution">
    <text evidence="1">The sequence shown here is derived from an EMBL/GenBank/DDBJ whole genome shotgun (WGS) entry which is preliminary data.</text>
</comment>
<keyword evidence="2" id="KW-1185">Reference proteome</keyword>
<sequence length="114" mass="13321">MAVPTLPPVATFGGRRRNLRTYYVFLIHLLRVSHYYCVEEDLELGVQEDLDLGRRTDGSAMRMASNRPIRMLYHYITWRSRQIDELRVEYDPAYAMSRLNLEETGTGSSMEDTD</sequence>
<organism evidence="1 2">
    <name type="scientific">Eragrostis curvula</name>
    <name type="common">weeping love grass</name>
    <dbReference type="NCBI Taxonomy" id="38414"/>
    <lineage>
        <taxon>Eukaryota</taxon>
        <taxon>Viridiplantae</taxon>
        <taxon>Streptophyta</taxon>
        <taxon>Embryophyta</taxon>
        <taxon>Tracheophyta</taxon>
        <taxon>Spermatophyta</taxon>
        <taxon>Magnoliopsida</taxon>
        <taxon>Liliopsida</taxon>
        <taxon>Poales</taxon>
        <taxon>Poaceae</taxon>
        <taxon>PACMAD clade</taxon>
        <taxon>Chloridoideae</taxon>
        <taxon>Eragrostideae</taxon>
        <taxon>Eragrostidinae</taxon>
        <taxon>Eragrostis</taxon>
    </lineage>
</organism>
<dbReference type="AlphaFoldDB" id="A0A5J9VQP2"/>
<accession>A0A5J9VQP2</accession>
<feature type="non-terminal residue" evidence="1">
    <location>
        <position position="1"/>
    </location>
</feature>
<dbReference type="EMBL" id="RWGY01000007">
    <property type="protein sequence ID" value="TVU37825.1"/>
    <property type="molecule type" value="Genomic_DNA"/>
</dbReference>
<protein>
    <submittedName>
        <fullName evidence="1">Uncharacterized protein</fullName>
    </submittedName>
</protein>
<reference evidence="1 2" key="1">
    <citation type="journal article" date="2019" name="Sci. Rep.">
        <title>A high-quality genome of Eragrostis curvula grass provides insights into Poaceae evolution and supports new strategies to enhance forage quality.</title>
        <authorList>
            <person name="Carballo J."/>
            <person name="Santos B.A.C.M."/>
            <person name="Zappacosta D."/>
            <person name="Garbus I."/>
            <person name="Selva J.P."/>
            <person name="Gallo C.A."/>
            <person name="Diaz A."/>
            <person name="Albertini E."/>
            <person name="Caccamo M."/>
            <person name="Echenique V."/>
        </authorList>
    </citation>
    <scope>NUCLEOTIDE SEQUENCE [LARGE SCALE GENOMIC DNA]</scope>
    <source>
        <strain evidence="2">cv. Victoria</strain>
        <tissue evidence="1">Leaf</tissue>
    </source>
</reference>
<gene>
    <name evidence="1" type="ORF">EJB05_11165</name>
</gene>
<name>A0A5J9VQP2_9POAL</name>